<feature type="region of interest" description="Disordered" evidence="1">
    <location>
        <begin position="32"/>
        <end position="84"/>
    </location>
</feature>
<dbReference type="Proteomes" id="UP000789831">
    <property type="component" value="Unassembled WGS sequence"/>
</dbReference>
<protein>
    <submittedName>
        <fullName evidence="2">10398_t:CDS:1</fullName>
    </submittedName>
</protein>
<keyword evidence="3" id="KW-1185">Reference proteome</keyword>
<sequence>MSEIINKKLMIEKNRCAYNVFLGKKQPTEYEKNQQRLLTTKDSVRKKVKSKKRPRTNDDSVNDQMGRTLTLPSSSIPANINENNHTLAAATYSDQ</sequence>
<reference evidence="2" key="1">
    <citation type="submission" date="2021-06" db="EMBL/GenBank/DDBJ databases">
        <authorList>
            <person name="Kallberg Y."/>
            <person name="Tangrot J."/>
            <person name="Rosling A."/>
        </authorList>
    </citation>
    <scope>NUCLEOTIDE SEQUENCE</scope>
    <source>
        <strain evidence="2">MT106</strain>
    </source>
</reference>
<dbReference type="EMBL" id="CAJVPL010000112">
    <property type="protein sequence ID" value="CAG8448706.1"/>
    <property type="molecule type" value="Genomic_DNA"/>
</dbReference>
<proteinExistence type="predicted"/>
<gene>
    <name evidence="2" type="ORF">AGERDE_LOCUS1588</name>
</gene>
<evidence type="ECO:0000313" key="3">
    <source>
        <dbReference type="Proteomes" id="UP000789831"/>
    </source>
</evidence>
<name>A0A9N8V9K7_9GLOM</name>
<feature type="compositionally biased region" description="Basic residues" evidence="1">
    <location>
        <begin position="44"/>
        <end position="54"/>
    </location>
</feature>
<accession>A0A9N8V9K7</accession>
<feature type="compositionally biased region" description="Polar residues" evidence="1">
    <location>
        <begin position="62"/>
        <end position="84"/>
    </location>
</feature>
<evidence type="ECO:0000256" key="1">
    <source>
        <dbReference type="SAM" id="MobiDB-lite"/>
    </source>
</evidence>
<evidence type="ECO:0000313" key="2">
    <source>
        <dbReference type="EMBL" id="CAG8448706.1"/>
    </source>
</evidence>
<dbReference type="AlphaFoldDB" id="A0A9N8V9K7"/>
<organism evidence="2 3">
    <name type="scientific">Ambispora gerdemannii</name>
    <dbReference type="NCBI Taxonomy" id="144530"/>
    <lineage>
        <taxon>Eukaryota</taxon>
        <taxon>Fungi</taxon>
        <taxon>Fungi incertae sedis</taxon>
        <taxon>Mucoromycota</taxon>
        <taxon>Glomeromycotina</taxon>
        <taxon>Glomeromycetes</taxon>
        <taxon>Archaeosporales</taxon>
        <taxon>Ambisporaceae</taxon>
        <taxon>Ambispora</taxon>
    </lineage>
</organism>
<comment type="caution">
    <text evidence="2">The sequence shown here is derived from an EMBL/GenBank/DDBJ whole genome shotgun (WGS) entry which is preliminary data.</text>
</comment>